<dbReference type="KEGG" id="rbd:ALSL_1565"/>
<dbReference type="InterPro" id="IPR029058">
    <property type="entry name" value="AB_hydrolase_fold"/>
</dbReference>
<dbReference type="RefSeq" id="WP_126538014.1">
    <property type="nucleotide sequence ID" value="NZ_AP018560.1"/>
</dbReference>
<dbReference type="Proteomes" id="UP000270530">
    <property type="component" value="Chromosome"/>
</dbReference>
<dbReference type="EMBL" id="AP018560">
    <property type="protein sequence ID" value="BBD80220.1"/>
    <property type="molecule type" value="Genomic_DNA"/>
</dbReference>
<organism evidence="3 4">
    <name type="scientific">Aerosticca soli</name>
    <dbReference type="NCBI Taxonomy" id="2010829"/>
    <lineage>
        <taxon>Bacteria</taxon>
        <taxon>Pseudomonadati</taxon>
        <taxon>Pseudomonadota</taxon>
        <taxon>Gammaproteobacteria</taxon>
        <taxon>Lysobacterales</taxon>
        <taxon>Rhodanobacteraceae</taxon>
        <taxon>Aerosticca</taxon>
    </lineage>
</organism>
<sequence>MIRKADFWLEGSGPHGVLLIHGLTGTPNEMRILAKALHRRGYTVHGVQLAGHGGDMEDLIATGWRDWYASVDAAAERMASRVDKLFVGGLSMGALLALKLASEWRERIAGVGVYGVTFRYDGWSMPRTSRLACLLPMFKRLGIGRSRVFMEQPPYGIRDEQLRGRIVAAMQGEDSTAAGLPGNPWHALAEMYKLSTHVRRRLHRVISPCLVAHAREDDVASLRNAERVLRGVRAPTDFLVLDDSYHMITIDRQRSLLAERSAAFFDAISGETRAPLAA</sequence>
<evidence type="ECO:0000259" key="2">
    <source>
        <dbReference type="Pfam" id="PF12146"/>
    </source>
</evidence>
<feature type="active site" description="Charge relay system" evidence="1">
    <location>
        <position position="246"/>
    </location>
</feature>
<feature type="domain" description="Serine aminopeptidase S33" evidence="2">
    <location>
        <begin position="17"/>
        <end position="252"/>
    </location>
</feature>
<dbReference type="OrthoDB" id="8476759at2"/>
<evidence type="ECO:0000256" key="1">
    <source>
        <dbReference type="PIRSR" id="PIRSR017388-1"/>
    </source>
</evidence>
<proteinExistence type="predicted"/>
<accession>A0A2Z6E545</accession>
<feature type="active site" description="Nucleophile" evidence="1">
    <location>
        <position position="91"/>
    </location>
</feature>
<keyword evidence="4" id="KW-1185">Reference proteome</keyword>
<dbReference type="PIRSF" id="PIRSF017388">
    <property type="entry name" value="Esterase_lipase"/>
    <property type="match status" value="1"/>
</dbReference>
<name>A0A2Z6E545_9GAMM</name>
<reference evidence="4" key="2">
    <citation type="submission" date="2018-06" db="EMBL/GenBank/DDBJ databases">
        <title>Genome sequence of Rhodanobacteraceae bacterium strain Dysh456.</title>
        <authorList>
            <person name="Fukui M."/>
        </authorList>
    </citation>
    <scope>NUCLEOTIDE SEQUENCE [LARGE SCALE GENOMIC DNA]</scope>
    <source>
        <strain evidence="4">Dysh456</strain>
    </source>
</reference>
<dbReference type="GO" id="GO:0052689">
    <property type="term" value="F:carboxylic ester hydrolase activity"/>
    <property type="evidence" value="ECO:0007669"/>
    <property type="project" value="InterPro"/>
</dbReference>
<reference evidence="4" key="1">
    <citation type="submission" date="2018-04" db="EMBL/GenBank/DDBJ databases">
        <authorList>
            <person name="Watanabe M."/>
            <person name="Kojima H."/>
        </authorList>
    </citation>
    <scope>NUCLEOTIDE SEQUENCE [LARGE SCALE GENOMIC DNA]</scope>
    <source>
        <strain evidence="4">Dysh456</strain>
    </source>
</reference>
<gene>
    <name evidence="3" type="ORF">ALSL_1565</name>
</gene>
<dbReference type="SUPFAM" id="SSF53474">
    <property type="entry name" value="alpha/beta-Hydrolases"/>
    <property type="match status" value="1"/>
</dbReference>
<dbReference type="Pfam" id="PF12146">
    <property type="entry name" value="Hydrolase_4"/>
    <property type="match status" value="1"/>
</dbReference>
<feature type="active site" description="Charge relay system" evidence="1">
    <location>
        <position position="217"/>
    </location>
</feature>
<dbReference type="Gene3D" id="3.40.50.1820">
    <property type="entry name" value="alpha/beta hydrolase"/>
    <property type="match status" value="1"/>
</dbReference>
<keyword evidence="3" id="KW-0378">Hydrolase</keyword>
<dbReference type="InterPro" id="IPR012354">
    <property type="entry name" value="Esterase_lipase"/>
</dbReference>
<evidence type="ECO:0000313" key="3">
    <source>
        <dbReference type="EMBL" id="BBD80220.1"/>
    </source>
</evidence>
<protein>
    <submittedName>
        <fullName evidence="3">Alpha/beta hydrolase fold</fullName>
    </submittedName>
</protein>
<dbReference type="PANTHER" id="PTHR11614">
    <property type="entry name" value="PHOSPHOLIPASE-RELATED"/>
    <property type="match status" value="1"/>
</dbReference>
<dbReference type="AlphaFoldDB" id="A0A2Z6E545"/>
<dbReference type="InterPro" id="IPR051044">
    <property type="entry name" value="MAG_DAG_Lipase"/>
</dbReference>
<dbReference type="InterPro" id="IPR022742">
    <property type="entry name" value="Hydrolase_4"/>
</dbReference>
<evidence type="ECO:0000313" key="4">
    <source>
        <dbReference type="Proteomes" id="UP000270530"/>
    </source>
</evidence>